<dbReference type="PROSITE" id="PS51444">
    <property type="entry name" value="FH2"/>
    <property type="match status" value="1"/>
</dbReference>
<name>A0A7R8UGG5_HERIL</name>
<dbReference type="SUPFAM" id="SSF101447">
    <property type="entry name" value="Formin homology 2 domain (FH2 domain)"/>
    <property type="match status" value="1"/>
</dbReference>
<dbReference type="SMART" id="SM01140">
    <property type="entry name" value="Drf_GBD"/>
    <property type="match status" value="1"/>
</dbReference>
<dbReference type="GO" id="GO:0003779">
    <property type="term" value="F:actin binding"/>
    <property type="evidence" value="ECO:0007669"/>
    <property type="project" value="InterPro"/>
</dbReference>
<dbReference type="SMART" id="SM01139">
    <property type="entry name" value="Drf_FH3"/>
    <property type="match status" value="1"/>
</dbReference>
<dbReference type="PROSITE" id="PS51231">
    <property type="entry name" value="DAD"/>
    <property type="match status" value="1"/>
</dbReference>
<dbReference type="InterPro" id="IPR010472">
    <property type="entry name" value="FH3_dom"/>
</dbReference>
<evidence type="ECO:0000256" key="6">
    <source>
        <dbReference type="SAM" id="MobiDB-lite"/>
    </source>
</evidence>
<dbReference type="Pfam" id="PF02181">
    <property type="entry name" value="FH2"/>
    <property type="match status" value="1"/>
</dbReference>
<dbReference type="InterPro" id="IPR016024">
    <property type="entry name" value="ARM-type_fold"/>
</dbReference>
<dbReference type="GO" id="GO:0005737">
    <property type="term" value="C:cytoplasm"/>
    <property type="evidence" value="ECO:0007669"/>
    <property type="project" value="UniProtKB-SubCell"/>
</dbReference>
<dbReference type="Gene3D" id="1.25.10.10">
    <property type="entry name" value="Leucine-rich Repeat Variant"/>
    <property type="match status" value="1"/>
</dbReference>
<dbReference type="Proteomes" id="UP000594454">
    <property type="component" value="Chromosome 1"/>
</dbReference>
<dbReference type="Gene3D" id="6.10.30.30">
    <property type="match status" value="1"/>
</dbReference>
<dbReference type="GO" id="GO:0031267">
    <property type="term" value="F:small GTPase binding"/>
    <property type="evidence" value="ECO:0007669"/>
    <property type="project" value="InterPro"/>
</dbReference>
<dbReference type="InterPro" id="IPR015425">
    <property type="entry name" value="FH2_Formin"/>
</dbReference>
<dbReference type="Gene3D" id="1.10.238.150">
    <property type="entry name" value="Formin, FH3 diaphanous domain"/>
    <property type="match status" value="1"/>
</dbReference>
<dbReference type="InterPro" id="IPR010473">
    <property type="entry name" value="GTPase-bd"/>
</dbReference>
<evidence type="ECO:0000259" key="8">
    <source>
        <dbReference type="PROSITE" id="PS51232"/>
    </source>
</evidence>
<dbReference type="Pfam" id="PF06371">
    <property type="entry name" value="Drf_GBD"/>
    <property type="match status" value="1"/>
</dbReference>
<evidence type="ECO:0000256" key="4">
    <source>
        <dbReference type="ARBA" id="ARBA00023054"/>
    </source>
</evidence>
<feature type="domain" description="GBD/FH3" evidence="8">
    <location>
        <begin position="51"/>
        <end position="423"/>
    </location>
</feature>
<dbReference type="SUPFAM" id="SSF48371">
    <property type="entry name" value="ARM repeat"/>
    <property type="match status" value="1"/>
</dbReference>
<dbReference type="Gene3D" id="1.10.20.40">
    <property type="entry name" value="Formin, diaphanous GTPase-binding domain"/>
    <property type="match status" value="1"/>
</dbReference>
<dbReference type="InterPro" id="IPR011989">
    <property type="entry name" value="ARM-like"/>
</dbReference>
<evidence type="ECO:0000259" key="7">
    <source>
        <dbReference type="PROSITE" id="PS51231"/>
    </source>
</evidence>
<evidence type="ECO:0000313" key="10">
    <source>
        <dbReference type="EMBL" id="CAD7080124.1"/>
    </source>
</evidence>
<dbReference type="InterPro" id="IPR014768">
    <property type="entry name" value="GBD/FH3_dom"/>
</dbReference>
<evidence type="ECO:0000313" key="11">
    <source>
        <dbReference type="Proteomes" id="UP000594454"/>
    </source>
</evidence>
<dbReference type="SMART" id="SM00498">
    <property type="entry name" value="FH2"/>
    <property type="match status" value="1"/>
</dbReference>
<feature type="coiled-coil region" evidence="5">
    <location>
        <begin position="972"/>
        <end position="1000"/>
    </location>
</feature>
<feature type="compositionally biased region" description="Pro residues" evidence="6">
    <location>
        <begin position="503"/>
        <end position="571"/>
    </location>
</feature>
<dbReference type="InParanoid" id="A0A7R8UGG5"/>
<protein>
    <recommendedName>
        <fullName evidence="12">Protein diaphanous</fullName>
    </recommendedName>
</protein>
<dbReference type="OrthoDB" id="1104827at2759"/>
<dbReference type="OMA" id="WEVKNPM"/>
<dbReference type="GO" id="GO:0005884">
    <property type="term" value="C:actin filament"/>
    <property type="evidence" value="ECO:0007669"/>
    <property type="project" value="TreeGrafter"/>
</dbReference>
<accession>A0A7R8UGG5</accession>
<dbReference type="Pfam" id="PF06345">
    <property type="entry name" value="Drf_DAD"/>
    <property type="match status" value="1"/>
</dbReference>
<keyword evidence="4 5" id="KW-0175">Coiled coil</keyword>
<evidence type="ECO:0000256" key="5">
    <source>
        <dbReference type="SAM" id="Coils"/>
    </source>
</evidence>
<feature type="region of interest" description="Disordered" evidence="6">
    <location>
        <begin position="485"/>
        <end position="571"/>
    </location>
</feature>
<dbReference type="AlphaFoldDB" id="A0A7R8UGG5"/>
<dbReference type="PROSITE" id="PS51232">
    <property type="entry name" value="GBD_FH3"/>
    <property type="match status" value="1"/>
</dbReference>
<dbReference type="PANTHER" id="PTHR45691:SF6">
    <property type="entry name" value="PROTEIN DIAPHANOUS"/>
    <property type="match status" value="1"/>
</dbReference>
<dbReference type="Gene3D" id="1.20.58.630">
    <property type="match status" value="1"/>
</dbReference>
<dbReference type="FunCoup" id="A0A7R8UGG5">
    <property type="interactions" value="380"/>
</dbReference>
<feature type="region of interest" description="Disordered" evidence="6">
    <location>
        <begin position="1027"/>
        <end position="1063"/>
    </location>
</feature>
<dbReference type="PANTHER" id="PTHR45691">
    <property type="entry name" value="PROTEIN DIAPHANOUS"/>
    <property type="match status" value="1"/>
</dbReference>
<dbReference type="InterPro" id="IPR010465">
    <property type="entry name" value="Drf_DAD"/>
</dbReference>
<dbReference type="InterPro" id="IPR044933">
    <property type="entry name" value="DIA_GBD_sf"/>
</dbReference>
<dbReference type="EMBL" id="LR899009">
    <property type="protein sequence ID" value="CAD7080124.1"/>
    <property type="molecule type" value="Genomic_DNA"/>
</dbReference>
<evidence type="ECO:0000256" key="1">
    <source>
        <dbReference type="ARBA" id="ARBA00004496"/>
    </source>
</evidence>
<feature type="domain" description="FH2" evidence="9">
    <location>
        <begin position="589"/>
        <end position="989"/>
    </location>
</feature>
<evidence type="ECO:0008006" key="12">
    <source>
        <dbReference type="Google" id="ProtNLM"/>
    </source>
</evidence>
<reference evidence="10 11" key="1">
    <citation type="submission" date="2020-11" db="EMBL/GenBank/DDBJ databases">
        <authorList>
            <person name="Wallbank WR R."/>
            <person name="Pardo Diaz C."/>
            <person name="Kozak K."/>
            <person name="Martin S."/>
            <person name="Jiggins C."/>
            <person name="Moest M."/>
            <person name="Warren A I."/>
            <person name="Generalovic N T."/>
            <person name="Byers J.R.P. K."/>
            <person name="Montejo-Kovacevich G."/>
            <person name="Yen C E."/>
        </authorList>
    </citation>
    <scope>NUCLEOTIDE SEQUENCE [LARGE SCALE GENOMIC DNA]</scope>
</reference>
<dbReference type="InterPro" id="IPR014767">
    <property type="entry name" value="DAD_dom"/>
</dbReference>
<keyword evidence="3" id="KW-0963">Cytoplasm</keyword>
<sequence length="1080" mass="122815">MSKHDRTKSGGLLESIFGRPKTKSKSYYGTISGRPVPTEADVDLQELEEKIKQLTESEVDQKFMEILEDMNIPKDKRAPLTQKPVGEKRDMIFMHLKGKNSLEHRSNSRFEKPLDYIEYLRAGEHSEQKIYQCLESLRVALTSNPISWIKEFGEEGITEIVELLRRSKQEKNFGRIEFECIRCLKAAMNNTWGLNLILKPDQHAAVLLLAQSLDPRKPNTMSEALKLLASFCLVPERNGYEKVLSAITNAQPGTNKSGQRFKSIVNGLFVDEKYDSKRDLCCHSLIFINTITNTPSDLNFRLHLRCEIMRMGLYEKLDILTDIVEKSNNDNLKKHFKIFNEIREDDFEEFFQRFDNVRFEMDDINDCFEVLKNLVVDTASEPYFLSILQHLLYIRDDHLFRPAYYQLIEECVSQIVFNKSGCDPNFESRNFNIDTSVLLDELVERSKVIEVKKTEEYEKRIETLEIARQEAEARAAHLEEKLKQIEETGVIPPSGQGKLPKVNIPPPPPMPGAAGGPPPPPPMPGAGGPPPPPPPPFPGMPRAPPPPPMPGMGGPPPPPMPRMPPPMPGMGPPPPPMVAVNVLPHGLKPKKQWEVKNPMKRANWKAITPQKMSDKAFWIKCQEDKLASDDILAELSAKFSSKPVKKDNKDAVDKPATVKKNVVDLRVLDSKTAQNILILLQGSLKHLSYEQIKVCLLRCDTALLTSNILQQLVQYLPPADQLKRLQEVKAKGEELPGVEQFAATIGEIKRLGPRLHSLNFKISLPDMVQDIKPDIVAGTAACEEVRKSAKFAKILELILLLGNYMNSGSKNQQAFGFEFSFLTKLTNTKDYENKKTLLHYIADVVEKKFPDALTFYDDLSHVDKASRVSLETIQKTMRQMNNSVKNLEADLNNNKVPQCDDDKFPEVMGKFAVKCRQQVEVLGKMQVQMEKLYKDLGDYFCFDPAKYAMEEFFSDIKTFKDSFLQAHHENVKQREEEEKARRLREAREQSQRDLLERQQRKLALVDIDAAQTQEGVMDSLLEALQTGSAFGNRDNRQKRRPRPAGAERRAQLSRSRSRTRINQGVLTTREMITNEVLSSA</sequence>
<comment type="subcellular location">
    <subcellularLocation>
        <location evidence="1">Cytoplasm</location>
    </subcellularLocation>
</comment>
<dbReference type="Pfam" id="PF06367">
    <property type="entry name" value="Drf_FH3"/>
    <property type="match status" value="1"/>
</dbReference>
<evidence type="ECO:0000256" key="3">
    <source>
        <dbReference type="ARBA" id="ARBA00022490"/>
    </source>
</evidence>
<feature type="domain" description="DAD" evidence="7">
    <location>
        <begin position="1010"/>
        <end position="1042"/>
    </location>
</feature>
<dbReference type="InterPro" id="IPR042201">
    <property type="entry name" value="FH2_Formin_sf"/>
</dbReference>
<comment type="similarity">
    <text evidence="2">Belongs to the formin homology family. Diaphanous subfamily.</text>
</comment>
<evidence type="ECO:0000259" key="9">
    <source>
        <dbReference type="PROSITE" id="PS51444"/>
    </source>
</evidence>
<dbReference type="Gene3D" id="1.20.58.2220">
    <property type="entry name" value="Formin, FH2 domain"/>
    <property type="match status" value="1"/>
</dbReference>
<evidence type="ECO:0000256" key="2">
    <source>
        <dbReference type="ARBA" id="ARBA00008214"/>
    </source>
</evidence>
<organism evidence="10 11">
    <name type="scientific">Hermetia illucens</name>
    <name type="common">Black soldier fly</name>
    <dbReference type="NCBI Taxonomy" id="343691"/>
    <lineage>
        <taxon>Eukaryota</taxon>
        <taxon>Metazoa</taxon>
        <taxon>Ecdysozoa</taxon>
        <taxon>Arthropoda</taxon>
        <taxon>Hexapoda</taxon>
        <taxon>Insecta</taxon>
        <taxon>Pterygota</taxon>
        <taxon>Neoptera</taxon>
        <taxon>Endopterygota</taxon>
        <taxon>Diptera</taxon>
        <taxon>Brachycera</taxon>
        <taxon>Stratiomyomorpha</taxon>
        <taxon>Stratiomyidae</taxon>
        <taxon>Hermetiinae</taxon>
        <taxon>Hermetia</taxon>
    </lineage>
</organism>
<dbReference type="InterPro" id="IPR051412">
    <property type="entry name" value="Formin_Homology_Diaphanous_sf"/>
</dbReference>
<gene>
    <name evidence="10" type="ORF">HERILL_LOCUS3297</name>
</gene>
<dbReference type="GO" id="GO:0030041">
    <property type="term" value="P:actin filament polymerization"/>
    <property type="evidence" value="ECO:0007669"/>
    <property type="project" value="TreeGrafter"/>
</dbReference>
<proteinExistence type="inferred from homology"/>
<keyword evidence="11" id="KW-1185">Reference proteome</keyword>